<keyword evidence="17" id="KW-1185">Reference proteome</keyword>
<keyword evidence="11 15" id="KW-0472">Membrane</keyword>
<dbReference type="AlphaFoldDB" id="A0A8J4V4U9"/>
<keyword evidence="8" id="KW-0418">Kinase</keyword>
<accession>A0A8J4V4U9</accession>
<evidence type="ECO:0000256" key="9">
    <source>
        <dbReference type="ARBA" id="ARBA00022946"/>
    </source>
</evidence>
<dbReference type="PANTHER" id="PTHR32523">
    <property type="entry name" value="PHYTOL KINASE 1, CHLOROPLASTIC"/>
    <property type="match status" value="1"/>
</dbReference>
<gene>
    <name evidence="16" type="ORF">CYY_004761</name>
</gene>
<comment type="pathway">
    <text evidence="12">Cofactor biosynthesis; tocopherol biosynthesis.</text>
</comment>
<evidence type="ECO:0000256" key="15">
    <source>
        <dbReference type="SAM" id="Phobius"/>
    </source>
</evidence>
<evidence type="ECO:0000256" key="11">
    <source>
        <dbReference type="ARBA" id="ARBA00023136"/>
    </source>
</evidence>
<dbReference type="GO" id="GO:0016020">
    <property type="term" value="C:membrane"/>
    <property type="evidence" value="ECO:0007669"/>
    <property type="project" value="UniProtKB-SubCell"/>
</dbReference>
<dbReference type="PANTHER" id="PTHR32523:SF8">
    <property type="entry name" value="DOLICHOL KINASE"/>
    <property type="match status" value="1"/>
</dbReference>
<evidence type="ECO:0000256" key="1">
    <source>
        <dbReference type="ARBA" id="ARBA00004141"/>
    </source>
</evidence>
<feature type="transmembrane region" description="Helical" evidence="15">
    <location>
        <begin position="191"/>
        <end position="214"/>
    </location>
</feature>
<evidence type="ECO:0000256" key="12">
    <source>
        <dbReference type="ARBA" id="ARBA00024015"/>
    </source>
</evidence>
<feature type="transmembrane region" description="Helical" evidence="15">
    <location>
        <begin position="106"/>
        <end position="126"/>
    </location>
</feature>
<dbReference type="EMBL" id="AJWJ01000174">
    <property type="protein sequence ID" value="KAF2073937.1"/>
    <property type="molecule type" value="Genomic_DNA"/>
</dbReference>
<comment type="catalytic activity">
    <reaction evidence="14">
        <text>phytol + CTP = phytyl phosphate + CDP + H(+)</text>
        <dbReference type="Rhea" id="RHEA:38055"/>
        <dbReference type="ChEBI" id="CHEBI:15378"/>
        <dbReference type="ChEBI" id="CHEBI:17327"/>
        <dbReference type="ChEBI" id="CHEBI:37563"/>
        <dbReference type="ChEBI" id="CHEBI:58069"/>
        <dbReference type="ChEBI" id="CHEBI:75483"/>
        <dbReference type="EC" id="2.7.1.182"/>
    </reaction>
</comment>
<reference evidence="16" key="1">
    <citation type="submission" date="2020-01" db="EMBL/GenBank/DDBJ databases">
        <title>Development of genomics and gene disruption for Polysphondylium violaceum indicates a role for the polyketide synthase stlB in stalk morphogenesis.</title>
        <authorList>
            <person name="Narita B."/>
            <person name="Kawabe Y."/>
            <person name="Kin K."/>
            <person name="Saito T."/>
            <person name="Gibbs R."/>
            <person name="Kuspa A."/>
            <person name="Muzny D."/>
            <person name="Queller D."/>
            <person name="Richards S."/>
            <person name="Strassman J."/>
            <person name="Sucgang R."/>
            <person name="Worley K."/>
            <person name="Schaap P."/>
        </authorList>
    </citation>
    <scope>NUCLEOTIDE SEQUENCE</scope>
    <source>
        <strain evidence="16">QSvi11</strain>
    </source>
</reference>
<proteinExistence type="inferred from homology"/>
<evidence type="ECO:0000256" key="8">
    <source>
        <dbReference type="ARBA" id="ARBA00022777"/>
    </source>
</evidence>
<dbReference type="InterPro" id="IPR039606">
    <property type="entry name" value="Phytol/farnesol_kinase"/>
</dbReference>
<dbReference type="GO" id="GO:0010276">
    <property type="term" value="F:phytol kinase activity"/>
    <property type="evidence" value="ECO:0007669"/>
    <property type="project" value="UniProtKB-EC"/>
</dbReference>
<keyword evidence="10 15" id="KW-1133">Transmembrane helix</keyword>
<evidence type="ECO:0000256" key="7">
    <source>
        <dbReference type="ARBA" id="ARBA00022692"/>
    </source>
</evidence>
<keyword evidence="5" id="KW-0934">Plastid</keyword>
<keyword evidence="4" id="KW-0150">Chloroplast</keyword>
<evidence type="ECO:0000256" key="2">
    <source>
        <dbReference type="ARBA" id="ARBA00004229"/>
    </source>
</evidence>
<feature type="transmembrane region" description="Helical" evidence="15">
    <location>
        <begin position="132"/>
        <end position="153"/>
    </location>
</feature>
<evidence type="ECO:0000256" key="13">
    <source>
        <dbReference type="ARBA" id="ARBA00039024"/>
    </source>
</evidence>
<evidence type="ECO:0000313" key="17">
    <source>
        <dbReference type="Proteomes" id="UP000695562"/>
    </source>
</evidence>
<keyword evidence="7 15" id="KW-0812">Transmembrane</keyword>
<comment type="similarity">
    <text evidence="3">Belongs to the polyprenol kinase family.</text>
</comment>
<comment type="subcellular location">
    <subcellularLocation>
        <location evidence="1">Membrane</location>
        <topology evidence="1">Multi-pass membrane protein</topology>
    </subcellularLocation>
    <subcellularLocation>
        <location evidence="2">Plastid</location>
        <location evidence="2">Chloroplast</location>
    </subcellularLocation>
</comment>
<keyword evidence="6" id="KW-0808">Transferase</keyword>
<feature type="transmembrane region" description="Helical" evidence="15">
    <location>
        <begin position="64"/>
        <end position="85"/>
    </location>
</feature>
<feature type="transmembrane region" description="Helical" evidence="15">
    <location>
        <begin position="42"/>
        <end position="58"/>
    </location>
</feature>
<evidence type="ECO:0000256" key="14">
    <source>
        <dbReference type="ARBA" id="ARBA00048889"/>
    </source>
</evidence>
<evidence type="ECO:0000256" key="5">
    <source>
        <dbReference type="ARBA" id="ARBA00022640"/>
    </source>
</evidence>
<name>A0A8J4V4U9_9MYCE</name>
<sequence>MEIKMILVYGFFKTLAICLVWLKITQFLTKNRITSNPTSRKIIHIGTGFIYVMCWSFFPERDPFSRYAVALVPFLISLQFTLIALGYIKDRETVNSMSRSGRAIELLYGPVSYGIVLTLCTVWYWTESPIGVTSLCILCFGDGFAGLFGALYGRKRLPINSNKTYVGSISFLVFSFFGTILLLHLMQMLGLMYYLSITSYIPSLAITCFVCCLVESLPIEDWDNVSVFLASINLLRFLGW</sequence>
<feature type="transmembrane region" description="Helical" evidence="15">
    <location>
        <begin position="6"/>
        <end position="22"/>
    </location>
</feature>
<protein>
    <recommendedName>
        <fullName evidence="13">phytol kinase</fullName>
        <ecNumber evidence="13">2.7.1.182</ecNumber>
    </recommendedName>
</protein>
<dbReference type="Proteomes" id="UP000695562">
    <property type="component" value="Unassembled WGS sequence"/>
</dbReference>
<evidence type="ECO:0000256" key="4">
    <source>
        <dbReference type="ARBA" id="ARBA00022528"/>
    </source>
</evidence>
<feature type="transmembrane region" description="Helical" evidence="15">
    <location>
        <begin position="165"/>
        <end position="185"/>
    </location>
</feature>
<evidence type="ECO:0000256" key="6">
    <source>
        <dbReference type="ARBA" id="ARBA00022679"/>
    </source>
</evidence>
<dbReference type="EC" id="2.7.1.182" evidence="13"/>
<comment type="caution">
    <text evidence="16">The sequence shown here is derived from an EMBL/GenBank/DDBJ whole genome shotgun (WGS) entry which is preliminary data.</text>
</comment>
<evidence type="ECO:0000256" key="10">
    <source>
        <dbReference type="ARBA" id="ARBA00022989"/>
    </source>
</evidence>
<keyword evidence="9" id="KW-0809">Transit peptide</keyword>
<evidence type="ECO:0000256" key="3">
    <source>
        <dbReference type="ARBA" id="ARBA00010794"/>
    </source>
</evidence>
<evidence type="ECO:0000313" key="16">
    <source>
        <dbReference type="EMBL" id="KAF2073937.1"/>
    </source>
</evidence>
<organism evidence="16 17">
    <name type="scientific">Polysphondylium violaceum</name>
    <dbReference type="NCBI Taxonomy" id="133409"/>
    <lineage>
        <taxon>Eukaryota</taxon>
        <taxon>Amoebozoa</taxon>
        <taxon>Evosea</taxon>
        <taxon>Eumycetozoa</taxon>
        <taxon>Dictyostelia</taxon>
        <taxon>Dictyosteliales</taxon>
        <taxon>Dictyosteliaceae</taxon>
        <taxon>Polysphondylium</taxon>
    </lineage>
</organism>
<dbReference type="OrthoDB" id="5673at2759"/>